<evidence type="ECO:0000313" key="1">
    <source>
        <dbReference type="EMBL" id="MFM0008503.1"/>
    </source>
</evidence>
<gene>
    <name evidence="1" type="ORF">PQR57_47430</name>
</gene>
<dbReference type="RefSeq" id="WP_408183559.1">
    <property type="nucleotide sequence ID" value="NZ_JAQQEZ010000114.1"/>
</dbReference>
<comment type="caution">
    <text evidence="1">The sequence shown here is derived from an EMBL/GenBank/DDBJ whole genome shotgun (WGS) entry which is preliminary data.</text>
</comment>
<keyword evidence="2" id="KW-1185">Reference proteome</keyword>
<protein>
    <submittedName>
        <fullName evidence="1">Uncharacterized protein</fullName>
    </submittedName>
</protein>
<name>A0ABW9B7I8_9BURK</name>
<reference evidence="1 2" key="1">
    <citation type="journal article" date="2024" name="Chem. Sci.">
        <title>Discovery of megapolipeptins by genome mining of a Burkholderiales bacteria collection.</title>
        <authorList>
            <person name="Paulo B.S."/>
            <person name="Recchia M.J.J."/>
            <person name="Lee S."/>
            <person name="Fergusson C.H."/>
            <person name="Romanowski S.B."/>
            <person name="Hernandez A."/>
            <person name="Krull N."/>
            <person name="Liu D.Y."/>
            <person name="Cavanagh H."/>
            <person name="Bos A."/>
            <person name="Gray C.A."/>
            <person name="Murphy B.T."/>
            <person name="Linington R.G."/>
            <person name="Eustaquio A.S."/>
        </authorList>
    </citation>
    <scope>NUCLEOTIDE SEQUENCE [LARGE SCALE GENOMIC DNA]</scope>
    <source>
        <strain evidence="1 2">RL17-350-BIC-A</strain>
    </source>
</reference>
<accession>A0ABW9B7I8</accession>
<evidence type="ECO:0000313" key="2">
    <source>
        <dbReference type="Proteomes" id="UP001629230"/>
    </source>
</evidence>
<sequence length="123" mass="13687">MVWHKIGAREAIDPGISNSEQIVRVVTDDEIRSCSLVSMRWLKVICFAAALRDERQVAATAAVLQTVRSQRNGLVRDILGPLRDYDDATVKGVIGRLAIKDALMLNLFESGFTLDTAWAWEEA</sequence>
<dbReference type="EMBL" id="JAQQEZ010000114">
    <property type="protein sequence ID" value="MFM0008503.1"/>
    <property type="molecule type" value="Genomic_DNA"/>
</dbReference>
<organism evidence="1 2">
    <name type="scientific">Paraburkholderia dipogonis</name>
    <dbReference type="NCBI Taxonomy" id="1211383"/>
    <lineage>
        <taxon>Bacteria</taxon>
        <taxon>Pseudomonadati</taxon>
        <taxon>Pseudomonadota</taxon>
        <taxon>Betaproteobacteria</taxon>
        <taxon>Burkholderiales</taxon>
        <taxon>Burkholderiaceae</taxon>
        <taxon>Paraburkholderia</taxon>
    </lineage>
</organism>
<proteinExistence type="predicted"/>
<dbReference type="Proteomes" id="UP001629230">
    <property type="component" value="Unassembled WGS sequence"/>
</dbReference>